<dbReference type="PRINTS" id="PR00249">
    <property type="entry name" value="GPCRSECRETIN"/>
</dbReference>
<comment type="subcellular location">
    <subcellularLocation>
        <location evidence="1">Membrane</location>
        <topology evidence="1">Multi-pass membrane protein</topology>
    </subcellularLocation>
</comment>
<sequence>MILLMKNVTVLFLTLITVLPNSCYSVTLTLAEQCQLNVTDLRENLLYNRFNTLYQKDVEDKLNEIMNLTACVKEAPDQVGLTMFGMEVLDTVREVVSMLINSIRTIRNIAVQNLEVQVLILKNNVMQLNTSNESMRIDLTTIKDASTSTAVAFMSFTDMADIFKPSFFDTVVRKTETIVISNVVSGIPFKTNSYPSTPVNFTFKHIMPLKPQAILSCMDLEANRWGTCSLIQTNNTHTVCSCDSLTTLVVISQTDPCMLNLTEQCVMDFLEQIQYNIPAVLPQETVQNYLTTIMNLDSYVMDKYFESYGNILMDVIETLVSALVQKSHIINISLQTLELQVITVGSQDFWKNLSLITSHASMDISLTAIANNNIEQATVAFLSYTNMAAILEPTFFNTFRDTEKSIVSMVVTATLPKATDSSLTKPVSFTLKHIKGIAPDSILSCMYWRENRWVGKECNITKTNSSHSVCSCNRVGTFALVMQADPCKGVLTGQCILDFLSIIPSEIHQELPQEMVKKYLTIIINFTTLVTNDVSDRKYLASYGNAVLNVTEQLLSTLVRKRDASINIIWSLKDLEVTIVAAPNTSSSNILQLSTQYVSMDISLTESSINNNGPEAVAIMSYNNLAKILKPTFYKTITSRNKTMMSPVVSAILPKTTNTTLTTPVKITFKHIYDLEPKGVLSCVHWMTNKWVEKGCSIIWFNRTHTECSCDHMSMFTLIMQTDPCMSDRLMNILIAVAIIVGLVFLCLSIVTFAIYSRNPVTNTTLINLCINLLLFHLLSLIRTLFLTNIRPLQLSEVLAGFQWFFLMSVFVWMFIEAVLLYIFMKNLSEIRSNQEEVFSWKWLIVIGYFIPLGVLATSGVGFPKASINEECWFMEDESSSFIFAGPVLFTITLNLVPLLVTVIIMIFILKKLKNELLQMSSSANKNLIICLMIRSLTQFIILICYWILLYIPSKNGVLYHAFQFLNSQQGTFIFLIHCVLNKEVRQMYRNYLHSFCHSNNPETAS</sequence>
<keyword evidence="11" id="KW-1185">Reference proteome</keyword>
<evidence type="ECO:0000259" key="8">
    <source>
        <dbReference type="PROSITE" id="PS50221"/>
    </source>
</evidence>
<dbReference type="PROSITE" id="PS50261">
    <property type="entry name" value="G_PROTEIN_RECEP_F2_4"/>
    <property type="match status" value="1"/>
</dbReference>
<evidence type="ECO:0000256" key="7">
    <source>
        <dbReference type="SAM" id="SignalP"/>
    </source>
</evidence>
<feature type="chain" id="PRO_5038450978" evidence="7">
    <location>
        <begin position="26"/>
        <end position="1006"/>
    </location>
</feature>
<organism evidence="10 11">
    <name type="scientific">Hemibagrus wyckioides</name>
    <dbReference type="NCBI Taxonomy" id="337641"/>
    <lineage>
        <taxon>Eukaryota</taxon>
        <taxon>Metazoa</taxon>
        <taxon>Chordata</taxon>
        <taxon>Craniata</taxon>
        <taxon>Vertebrata</taxon>
        <taxon>Euteleostomi</taxon>
        <taxon>Actinopterygii</taxon>
        <taxon>Neopterygii</taxon>
        <taxon>Teleostei</taxon>
        <taxon>Ostariophysi</taxon>
        <taxon>Siluriformes</taxon>
        <taxon>Bagridae</taxon>
        <taxon>Hemibagrus</taxon>
    </lineage>
</organism>
<dbReference type="SMART" id="SM00303">
    <property type="entry name" value="GPS"/>
    <property type="match status" value="3"/>
</dbReference>
<dbReference type="EMBL" id="JAHKSW010000026">
    <property type="protein sequence ID" value="KAG7316123.1"/>
    <property type="molecule type" value="Genomic_DNA"/>
</dbReference>
<feature type="transmembrane region" description="Helical" evidence="6">
    <location>
        <begin position="802"/>
        <end position="823"/>
    </location>
</feature>
<evidence type="ECO:0000256" key="3">
    <source>
        <dbReference type="ARBA" id="ARBA00022989"/>
    </source>
</evidence>
<dbReference type="GO" id="GO:0004930">
    <property type="term" value="F:G protein-coupled receptor activity"/>
    <property type="evidence" value="ECO:0007669"/>
    <property type="project" value="InterPro"/>
</dbReference>
<dbReference type="InterPro" id="IPR000832">
    <property type="entry name" value="GPCR_2_secretin-like"/>
</dbReference>
<keyword evidence="7" id="KW-0732">Signal</keyword>
<feature type="transmembrane region" description="Helical" evidence="6">
    <location>
        <begin position="883"/>
        <end position="909"/>
    </location>
</feature>
<evidence type="ECO:0000256" key="6">
    <source>
        <dbReference type="SAM" id="Phobius"/>
    </source>
</evidence>
<feature type="transmembrane region" description="Helical" evidence="6">
    <location>
        <begin position="843"/>
        <end position="863"/>
    </location>
</feature>
<evidence type="ECO:0000256" key="4">
    <source>
        <dbReference type="ARBA" id="ARBA00023136"/>
    </source>
</evidence>
<proteinExistence type="predicted"/>
<keyword evidence="4 6" id="KW-0472">Membrane</keyword>
<feature type="transmembrane region" description="Helical" evidence="6">
    <location>
        <begin position="769"/>
        <end position="790"/>
    </location>
</feature>
<evidence type="ECO:0000256" key="5">
    <source>
        <dbReference type="ARBA" id="ARBA00023157"/>
    </source>
</evidence>
<reference evidence="10 11" key="1">
    <citation type="submission" date="2021-06" db="EMBL/GenBank/DDBJ databases">
        <title>Chromosome-level genome assembly of the red-tail catfish (Hemibagrus wyckioides).</title>
        <authorList>
            <person name="Shao F."/>
        </authorList>
    </citation>
    <scope>NUCLEOTIDE SEQUENCE [LARGE SCALE GENOMIC DNA]</scope>
    <source>
        <strain evidence="10">EC202008001</strain>
        <tissue evidence="10">Blood</tissue>
    </source>
</reference>
<dbReference type="PANTHER" id="PTHR12011">
    <property type="entry name" value="ADHESION G-PROTEIN COUPLED RECEPTOR"/>
    <property type="match status" value="1"/>
</dbReference>
<evidence type="ECO:0000313" key="10">
    <source>
        <dbReference type="EMBL" id="KAG7316123.1"/>
    </source>
</evidence>
<keyword evidence="2 6" id="KW-0812">Transmembrane</keyword>
<feature type="transmembrane region" description="Helical" evidence="6">
    <location>
        <begin position="958"/>
        <end position="981"/>
    </location>
</feature>
<dbReference type="SUPFAM" id="SSF81321">
    <property type="entry name" value="Family A G protein-coupled receptor-like"/>
    <property type="match status" value="1"/>
</dbReference>
<evidence type="ECO:0000256" key="1">
    <source>
        <dbReference type="ARBA" id="ARBA00004141"/>
    </source>
</evidence>
<evidence type="ECO:0000256" key="2">
    <source>
        <dbReference type="ARBA" id="ARBA00022692"/>
    </source>
</evidence>
<dbReference type="InterPro" id="IPR046338">
    <property type="entry name" value="GAIN_dom_sf"/>
</dbReference>
<feature type="domain" description="GAIN-B" evidence="8">
    <location>
        <begin position="576"/>
        <end position="726"/>
    </location>
</feature>
<protein>
    <submittedName>
        <fullName evidence="10">Uncharacterized protein</fullName>
    </submittedName>
</protein>
<dbReference type="AlphaFoldDB" id="A0A9D3N7B0"/>
<dbReference type="GO" id="GO:0005886">
    <property type="term" value="C:plasma membrane"/>
    <property type="evidence" value="ECO:0007669"/>
    <property type="project" value="TreeGrafter"/>
</dbReference>
<accession>A0A9D3N7B0</accession>
<feature type="transmembrane region" description="Helical" evidence="6">
    <location>
        <begin position="929"/>
        <end position="952"/>
    </location>
</feature>
<keyword evidence="3 6" id="KW-1133">Transmembrane helix</keyword>
<comment type="caution">
    <text evidence="10">The sequence shown here is derived from an EMBL/GenBank/DDBJ whole genome shotgun (WGS) entry which is preliminary data.</text>
</comment>
<dbReference type="InterPro" id="IPR017981">
    <property type="entry name" value="GPCR_2-like_7TM"/>
</dbReference>
<dbReference type="Gene3D" id="2.60.220.50">
    <property type="match status" value="3"/>
</dbReference>
<dbReference type="Pfam" id="PF00002">
    <property type="entry name" value="7tm_2"/>
    <property type="match status" value="1"/>
</dbReference>
<dbReference type="OrthoDB" id="1100386at2759"/>
<dbReference type="Pfam" id="PF01825">
    <property type="entry name" value="GPS"/>
    <property type="match status" value="2"/>
</dbReference>
<dbReference type="Gene3D" id="1.20.1070.10">
    <property type="entry name" value="Rhodopsin 7-helix transmembrane proteins"/>
    <property type="match status" value="1"/>
</dbReference>
<dbReference type="PANTHER" id="PTHR12011:SF469">
    <property type="entry name" value="ADHESION G PROTEIN-COUPLED RECEPTOR E1-RELATED"/>
    <property type="match status" value="1"/>
</dbReference>
<dbReference type="GO" id="GO:0007189">
    <property type="term" value="P:adenylate cyclase-activating G protein-coupled receptor signaling pathway"/>
    <property type="evidence" value="ECO:0007669"/>
    <property type="project" value="TreeGrafter"/>
</dbReference>
<dbReference type="InterPro" id="IPR057244">
    <property type="entry name" value="GAIN_B"/>
</dbReference>
<dbReference type="InterPro" id="IPR000203">
    <property type="entry name" value="GPS"/>
</dbReference>
<feature type="signal peptide" evidence="7">
    <location>
        <begin position="1"/>
        <end position="25"/>
    </location>
</feature>
<gene>
    <name evidence="10" type="ORF">KOW79_020989</name>
</gene>
<evidence type="ECO:0000313" key="11">
    <source>
        <dbReference type="Proteomes" id="UP000824219"/>
    </source>
</evidence>
<name>A0A9D3N7B0_9TELE</name>
<feature type="transmembrane region" description="Helical" evidence="6">
    <location>
        <begin position="730"/>
        <end position="757"/>
    </location>
</feature>
<feature type="domain" description="GAIN-B" evidence="8">
    <location>
        <begin position="105"/>
        <end position="258"/>
    </location>
</feature>
<evidence type="ECO:0000259" key="9">
    <source>
        <dbReference type="PROSITE" id="PS50261"/>
    </source>
</evidence>
<dbReference type="GO" id="GO:0007166">
    <property type="term" value="P:cell surface receptor signaling pathway"/>
    <property type="evidence" value="ECO:0007669"/>
    <property type="project" value="InterPro"/>
</dbReference>
<feature type="domain" description="G-protein coupled receptors family 2 profile 2" evidence="9">
    <location>
        <begin position="731"/>
        <end position="982"/>
    </location>
</feature>
<dbReference type="Proteomes" id="UP000824219">
    <property type="component" value="Linkage Group LG26"/>
</dbReference>
<feature type="domain" description="GAIN-B" evidence="8">
    <location>
        <begin position="340"/>
        <end position="488"/>
    </location>
</feature>
<dbReference type="PROSITE" id="PS50221">
    <property type="entry name" value="GAIN_B"/>
    <property type="match status" value="3"/>
</dbReference>
<keyword evidence="5" id="KW-1015">Disulfide bond</keyword>